<evidence type="ECO:0000313" key="9">
    <source>
        <dbReference type="Proteomes" id="UP000186102"/>
    </source>
</evidence>
<name>A0A1Q8QET6_9FIRM</name>
<protein>
    <submittedName>
        <fullName evidence="8">Octaprenyl diphosphate synthase</fullName>
    </submittedName>
</protein>
<evidence type="ECO:0000256" key="3">
    <source>
        <dbReference type="ARBA" id="ARBA00022679"/>
    </source>
</evidence>
<evidence type="ECO:0000256" key="1">
    <source>
        <dbReference type="ARBA" id="ARBA00001946"/>
    </source>
</evidence>
<dbReference type="SFLD" id="SFLDS00005">
    <property type="entry name" value="Isoprenoid_Synthase_Type_I"/>
    <property type="match status" value="1"/>
</dbReference>
<reference evidence="8 9" key="1">
    <citation type="submission" date="2016-09" db="EMBL/GenBank/DDBJ databases">
        <title>Complete genome of Desulfosporosinus sp. OL.</title>
        <authorList>
            <person name="Mardanov A."/>
            <person name="Beletsky A."/>
            <person name="Panova A."/>
            <person name="Karnachuk O."/>
            <person name="Ravin N."/>
        </authorList>
    </citation>
    <scope>NUCLEOTIDE SEQUENCE [LARGE SCALE GENOMIC DNA]</scope>
    <source>
        <strain evidence="8 9">OL</strain>
    </source>
</reference>
<dbReference type="GO" id="GO:0004659">
    <property type="term" value="F:prenyltransferase activity"/>
    <property type="evidence" value="ECO:0007669"/>
    <property type="project" value="InterPro"/>
</dbReference>
<dbReference type="CDD" id="cd00867">
    <property type="entry name" value="Trans_IPPS"/>
    <property type="match status" value="1"/>
</dbReference>
<keyword evidence="3 7" id="KW-0808">Transferase</keyword>
<dbReference type="OrthoDB" id="1792811at2"/>
<dbReference type="InterPro" id="IPR000092">
    <property type="entry name" value="Polyprenyl_synt"/>
</dbReference>
<dbReference type="PANTHER" id="PTHR43281">
    <property type="entry name" value="FARNESYL DIPHOSPHATE SYNTHASE"/>
    <property type="match status" value="1"/>
</dbReference>
<evidence type="ECO:0000256" key="4">
    <source>
        <dbReference type="ARBA" id="ARBA00022723"/>
    </source>
</evidence>
<dbReference type="PANTHER" id="PTHR43281:SF1">
    <property type="entry name" value="FARNESYL DIPHOSPHATE SYNTHASE"/>
    <property type="match status" value="1"/>
</dbReference>
<dbReference type="GO" id="GO:0046872">
    <property type="term" value="F:metal ion binding"/>
    <property type="evidence" value="ECO:0007669"/>
    <property type="project" value="UniProtKB-KW"/>
</dbReference>
<dbReference type="EMBL" id="MLBF01000095">
    <property type="protein sequence ID" value="OLN25883.1"/>
    <property type="molecule type" value="Genomic_DNA"/>
</dbReference>
<comment type="cofactor">
    <cofactor evidence="1">
        <name>Mg(2+)</name>
        <dbReference type="ChEBI" id="CHEBI:18420"/>
    </cofactor>
</comment>
<keyword evidence="6" id="KW-0414">Isoprene biosynthesis</keyword>
<evidence type="ECO:0000256" key="5">
    <source>
        <dbReference type="ARBA" id="ARBA00022842"/>
    </source>
</evidence>
<dbReference type="STRING" id="1888891.DSOL_5190"/>
<dbReference type="SFLD" id="SFLDG01211">
    <property type="entry name" value="Competence_Regulatory_Protein"/>
    <property type="match status" value="1"/>
</dbReference>
<evidence type="ECO:0000256" key="7">
    <source>
        <dbReference type="RuleBase" id="RU004466"/>
    </source>
</evidence>
<organism evidence="8 9">
    <name type="scientific">Desulfosporosinus metallidurans</name>
    <dbReference type="NCBI Taxonomy" id="1888891"/>
    <lineage>
        <taxon>Bacteria</taxon>
        <taxon>Bacillati</taxon>
        <taxon>Bacillota</taxon>
        <taxon>Clostridia</taxon>
        <taxon>Eubacteriales</taxon>
        <taxon>Desulfitobacteriaceae</taxon>
        <taxon>Desulfosporosinus</taxon>
    </lineage>
</organism>
<comment type="caution">
    <text evidence="8">The sequence shown here is derived from an EMBL/GenBank/DDBJ whole genome shotgun (WGS) entry which is preliminary data.</text>
</comment>
<gene>
    <name evidence="8" type="ORF">DSOL_5190</name>
</gene>
<proteinExistence type="inferred from homology"/>
<dbReference type="InterPro" id="IPR008949">
    <property type="entry name" value="Isoprenoid_synthase_dom_sf"/>
</dbReference>
<dbReference type="RefSeq" id="WP_075367417.1">
    <property type="nucleotide sequence ID" value="NZ_MLBF01000095.1"/>
</dbReference>
<evidence type="ECO:0000313" key="8">
    <source>
        <dbReference type="EMBL" id="OLN25883.1"/>
    </source>
</evidence>
<comment type="similarity">
    <text evidence="2 7">Belongs to the FPP/GGPP synthase family.</text>
</comment>
<keyword evidence="4" id="KW-0479">Metal-binding</keyword>
<dbReference type="SUPFAM" id="SSF48576">
    <property type="entry name" value="Terpenoid synthases"/>
    <property type="match status" value="1"/>
</dbReference>
<keyword evidence="5" id="KW-0460">Magnesium</keyword>
<dbReference type="Gene3D" id="1.10.600.10">
    <property type="entry name" value="Farnesyl Diphosphate Synthase"/>
    <property type="match status" value="1"/>
</dbReference>
<evidence type="ECO:0000256" key="2">
    <source>
        <dbReference type="ARBA" id="ARBA00006706"/>
    </source>
</evidence>
<dbReference type="Proteomes" id="UP000186102">
    <property type="component" value="Unassembled WGS sequence"/>
</dbReference>
<dbReference type="GO" id="GO:0008299">
    <property type="term" value="P:isoprenoid biosynthetic process"/>
    <property type="evidence" value="ECO:0007669"/>
    <property type="project" value="UniProtKB-KW"/>
</dbReference>
<dbReference type="AlphaFoldDB" id="A0A1Q8QET6"/>
<evidence type="ECO:0000256" key="6">
    <source>
        <dbReference type="ARBA" id="ARBA00023229"/>
    </source>
</evidence>
<sequence length="321" mass="36031">MNIQLDQIIAIEIDKILTRAQLSPEMLIMINSSLNADSKTGELFKWAHLTLMNCECVSGVSEVALPGAIAMELSALAADIFDDIQDQDNDDLPWRQIPTANAQNLAICLSMLSIDAATSALPDGDSRLYREVDQILSHMWITASDAQLQEVLLDTRDQVTLDQYFELVKRKSGSLTACACKIGATLGGASESLVSQLEQFGTNLGIMSQIRNDLNDFINFEKKRDFVNNRKTLPYVYLLNHLKGKTAEQFKELTQMEGKGLKGIGKDEEEFLKQLAIDEGVVHYCRVMYEIFREKSIKIIQAIPVPEKRKEKMIKIVKENV</sequence>
<dbReference type="InterPro" id="IPR033965">
    <property type="entry name" value="ComQ"/>
</dbReference>
<dbReference type="Pfam" id="PF00348">
    <property type="entry name" value="polyprenyl_synt"/>
    <property type="match status" value="1"/>
</dbReference>
<keyword evidence="9" id="KW-1185">Reference proteome</keyword>
<accession>A0A1Q8QET6</accession>